<gene>
    <name evidence="2" type="ORF">ABB37_04728</name>
</gene>
<dbReference type="AlphaFoldDB" id="A0A0M9G1Y5"/>
<sequence length="710" mass="76159">MSGTPMNNEQRAALERRLAELRAAQAAATGRGAANPSRSAPTGGNPPAPTQQQWQQNAPQNNRQQYAPQTGYGYDDDDEEEEEDTFDLGRQQFEEEFLRMLAVQRQQQAQHQPQMPSHRQVSLYERNAASVTQVSATRHADEGVDVVATDKTSQRPHELGDFEVLRLAKMGDGSSMLDFGSASGVDWKTFVDNRGRNALHYAADAGAAALIRKLTNDLRVPYVADERQLTPLDVAVLNGHDNVETDEVVAALVAAATATRHADASLADPHVAKTLESVLHAHAPAPPKFVLSKPVPKPVEASGVRSFWSATATAPSSAATSLQCSSGADMSAEEAASVTAEVNALDRHGRLDWLLPVTRGSHAPCRHWQIVRHISSGDGPSGATATTAGIIVAQMLAHATLKGPAALRIKKVGDTPVKVTMAAHLGVLGTARRAGVAASLLHALRTRLCDEAAGAAANAIVFFASGTQLPRPPTSIATIKWYRRVFDAVSVYASDSAYDVFPDFYNYDAVLRADAVLKGAIPTSLFEEYAAEMPRWCDVDPASDDQCALVVNFMAAKAGTPESNVELACVPQDVAELRNSYLGHPDHHTYVRTDAQGAVTDLVVFRRRDARKGTGDKTFAAEVVFSLFTSIAGMAKVDHMMLLSSKLLEAKMLLVPTMFGITESDLAKSNFDEVVASREFVYGVSPSTLKDVDGLGAVPAAKLSLPLYCT</sequence>
<dbReference type="OMA" id="CEHWQVA"/>
<evidence type="ECO:0000313" key="2">
    <source>
        <dbReference type="EMBL" id="KPA80516.1"/>
    </source>
</evidence>
<dbReference type="RefSeq" id="XP_015658955.1">
    <property type="nucleotide sequence ID" value="XM_015802511.1"/>
</dbReference>
<reference evidence="2 3" key="1">
    <citation type="submission" date="2015-07" db="EMBL/GenBank/DDBJ databases">
        <title>High-quality genome of monoxenous trypanosomatid Leptomonas pyrrhocoris.</title>
        <authorList>
            <person name="Flegontov P."/>
            <person name="Butenko A."/>
            <person name="Firsov S."/>
            <person name="Vlcek C."/>
            <person name="Logacheva M.D."/>
            <person name="Field M."/>
            <person name="Filatov D."/>
            <person name="Flegontova O."/>
            <person name="Gerasimov E."/>
            <person name="Jackson A.P."/>
            <person name="Kelly S."/>
            <person name="Opperdoes F."/>
            <person name="O'Reilly A."/>
            <person name="Votypka J."/>
            <person name="Yurchenko V."/>
            <person name="Lukes J."/>
        </authorList>
    </citation>
    <scope>NUCLEOTIDE SEQUENCE [LARGE SCALE GENOMIC DNA]</scope>
    <source>
        <strain evidence="2">H10</strain>
    </source>
</reference>
<protein>
    <submittedName>
        <fullName evidence="2">Uncharacterized protein</fullName>
    </submittedName>
</protein>
<dbReference type="Proteomes" id="UP000037923">
    <property type="component" value="Unassembled WGS sequence"/>
</dbReference>
<proteinExistence type="predicted"/>
<organism evidence="2 3">
    <name type="scientific">Leptomonas pyrrhocoris</name>
    <name type="common">Firebug parasite</name>
    <dbReference type="NCBI Taxonomy" id="157538"/>
    <lineage>
        <taxon>Eukaryota</taxon>
        <taxon>Discoba</taxon>
        <taxon>Euglenozoa</taxon>
        <taxon>Kinetoplastea</taxon>
        <taxon>Metakinetoplastina</taxon>
        <taxon>Trypanosomatida</taxon>
        <taxon>Trypanosomatidae</taxon>
        <taxon>Leishmaniinae</taxon>
        <taxon>Leptomonas</taxon>
    </lineage>
</organism>
<dbReference type="EMBL" id="LGTL01000008">
    <property type="protein sequence ID" value="KPA80516.1"/>
    <property type="molecule type" value="Genomic_DNA"/>
</dbReference>
<feature type="compositionally biased region" description="Acidic residues" evidence="1">
    <location>
        <begin position="74"/>
        <end position="86"/>
    </location>
</feature>
<dbReference type="SUPFAM" id="SSF48403">
    <property type="entry name" value="Ankyrin repeat"/>
    <property type="match status" value="1"/>
</dbReference>
<dbReference type="Gene3D" id="1.25.40.20">
    <property type="entry name" value="Ankyrin repeat-containing domain"/>
    <property type="match status" value="1"/>
</dbReference>
<dbReference type="VEuPathDB" id="TriTrypDB:LpyrH10_08_1770"/>
<evidence type="ECO:0000313" key="3">
    <source>
        <dbReference type="Proteomes" id="UP000037923"/>
    </source>
</evidence>
<comment type="caution">
    <text evidence="2">The sequence shown here is derived from an EMBL/GenBank/DDBJ whole genome shotgun (WGS) entry which is preliminary data.</text>
</comment>
<name>A0A0M9G1Y5_LEPPY</name>
<feature type="region of interest" description="Disordered" evidence="1">
    <location>
        <begin position="1"/>
        <end position="87"/>
    </location>
</feature>
<dbReference type="OrthoDB" id="426293at2759"/>
<dbReference type="InterPro" id="IPR036770">
    <property type="entry name" value="Ankyrin_rpt-contain_sf"/>
</dbReference>
<keyword evidence="3" id="KW-1185">Reference proteome</keyword>
<accession>A0A0M9G1Y5</accession>
<dbReference type="GeneID" id="26905019"/>
<feature type="compositionally biased region" description="Low complexity" evidence="1">
    <location>
        <begin position="50"/>
        <end position="69"/>
    </location>
</feature>
<feature type="compositionally biased region" description="Low complexity" evidence="1">
    <location>
        <begin position="21"/>
        <end position="34"/>
    </location>
</feature>
<evidence type="ECO:0000256" key="1">
    <source>
        <dbReference type="SAM" id="MobiDB-lite"/>
    </source>
</evidence>